<dbReference type="EMBL" id="GGFM01011986">
    <property type="protein sequence ID" value="MBW32737.1"/>
    <property type="molecule type" value="Transcribed_RNA"/>
</dbReference>
<reference evidence="2" key="1">
    <citation type="submission" date="2018-01" db="EMBL/GenBank/DDBJ databases">
        <title>An insight into the sialome of Amazonian anophelines.</title>
        <authorList>
            <person name="Ribeiro J.M."/>
            <person name="Scarpassa V."/>
            <person name="Calvo E."/>
        </authorList>
    </citation>
    <scope>NUCLEOTIDE SEQUENCE</scope>
    <source>
        <tissue evidence="2">Salivary glands</tissue>
    </source>
</reference>
<protein>
    <submittedName>
        <fullName evidence="2">Putative secreted peptide</fullName>
    </submittedName>
</protein>
<evidence type="ECO:0000256" key="1">
    <source>
        <dbReference type="SAM" id="SignalP"/>
    </source>
</evidence>
<feature type="signal peptide" evidence="1">
    <location>
        <begin position="1"/>
        <end position="21"/>
    </location>
</feature>
<dbReference type="AlphaFoldDB" id="A0A2M3ZVZ2"/>
<proteinExistence type="predicted"/>
<feature type="chain" id="PRO_5014675916" evidence="1">
    <location>
        <begin position="22"/>
        <end position="81"/>
    </location>
</feature>
<sequence>MMIFMMMMIEVLAFLARRGGSVCIFASKVPHHSRSTSWRTVCLSTSSLQVITWIDHHRQHTRDHFAGQTPARCCLTGYRGF</sequence>
<name>A0A2M3ZVZ2_9DIPT</name>
<accession>A0A2M3ZVZ2</accession>
<evidence type="ECO:0000313" key="2">
    <source>
        <dbReference type="EMBL" id="MBW32737.1"/>
    </source>
</evidence>
<keyword evidence="1" id="KW-0732">Signal</keyword>
<organism evidence="2">
    <name type="scientific">Anopheles braziliensis</name>
    <dbReference type="NCBI Taxonomy" id="58242"/>
    <lineage>
        <taxon>Eukaryota</taxon>
        <taxon>Metazoa</taxon>
        <taxon>Ecdysozoa</taxon>
        <taxon>Arthropoda</taxon>
        <taxon>Hexapoda</taxon>
        <taxon>Insecta</taxon>
        <taxon>Pterygota</taxon>
        <taxon>Neoptera</taxon>
        <taxon>Endopterygota</taxon>
        <taxon>Diptera</taxon>
        <taxon>Nematocera</taxon>
        <taxon>Culicoidea</taxon>
        <taxon>Culicidae</taxon>
        <taxon>Anophelinae</taxon>
        <taxon>Anopheles</taxon>
    </lineage>
</organism>